<feature type="repeat" description="RCC1" evidence="2">
    <location>
        <begin position="179"/>
        <end position="230"/>
    </location>
</feature>
<proteinExistence type="evidence at transcript level"/>
<dbReference type="AlphaFoldDB" id="A0A499QMX1"/>
<dbReference type="PROSITE" id="PS00626">
    <property type="entry name" value="RCC1_2"/>
    <property type="match status" value="2"/>
</dbReference>
<sequence>MEEPHIVCIAAGASHSLALTDCGIVASWGRGEDGQLGHGSSAEVSSPQAVSSLLGKDICIVRCGAEYSLAVSKAHEVYSWGWGDFGRLGHGNTTDQFLPKPITFFSGMIIKEVTCGDTHTLVVTDMGELFTFGRNQNGQLGLGHTEDQLSPQRVEALQGHCVASVAGGAEHSIAATSQGKVFGWGWGRYGNLGTGQLEDKLVPTPAIALDAVHISKVNCGWRHSVAVSNHGVLYTFGWGKYGQLGHGDNTDQPTATPVAALQGKVVVEVVGGWRHTLATDSSGSLYGWGWNKFGQLGLGDTVDRNTPCLVASLDGSGVSLLASGWRHTLAVTQAGAVYSWGRGVNGQLGLREEEDRYQPTLLPSLSRGQLRREQLLATAQLRCNSMELADRYAVVPGADGQPHICPDSGFLPRPLPPNALPSMLADEQGIEERCSGGVISGLEDTAVPEVPEVSIAGTVAEESMGLGRNLQEGLGQGQGRLGWQGPPGQVWGEGRQGVPGKKARLVEGAAAASHVPL</sequence>
<feature type="repeat" description="RCC1" evidence="2">
    <location>
        <begin position="127"/>
        <end position="178"/>
    </location>
</feature>
<dbReference type="PRINTS" id="PR00633">
    <property type="entry name" value="RCCNDNSATION"/>
</dbReference>
<dbReference type="Gene3D" id="2.130.10.30">
    <property type="entry name" value="Regulator of chromosome condensation 1/beta-lactamase-inhibitor protein II"/>
    <property type="match status" value="2"/>
</dbReference>
<dbReference type="EMBL" id="MF537592">
    <property type="protein sequence ID" value="AWN09485.1"/>
    <property type="molecule type" value="mRNA"/>
</dbReference>
<organism evidence="4">
    <name type="scientific">Haematococcus lacustris</name>
    <name type="common">Green alga</name>
    <name type="synonym">Haematococcus pluvialis</name>
    <dbReference type="NCBI Taxonomy" id="44745"/>
    <lineage>
        <taxon>Eukaryota</taxon>
        <taxon>Viridiplantae</taxon>
        <taxon>Chlorophyta</taxon>
        <taxon>core chlorophytes</taxon>
        <taxon>Chlorophyceae</taxon>
        <taxon>CS clade</taxon>
        <taxon>Chlamydomonadales</taxon>
        <taxon>Haematococcaceae</taxon>
        <taxon>Haematococcus</taxon>
    </lineage>
</organism>
<gene>
    <name evidence="4" type="primary">UVR8</name>
</gene>
<feature type="repeat" description="RCC1" evidence="2">
    <location>
        <begin position="283"/>
        <end position="334"/>
    </location>
</feature>
<evidence type="ECO:0000313" key="4">
    <source>
        <dbReference type="EMBL" id="AWN09485.1"/>
    </source>
</evidence>
<dbReference type="PANTHER" id="PTHR22870">
    <property type="entry name" value="REGULATOR OF CHROMOSOME CONDENSATION"/>
    <property type="match status" value="1"/>
</dbReference>
<dbReference type="PANTHER" id="PTHR22870:SF360">
    <property type="entry name" value="ULTRAVIOLET-B RECEPTOR UVR8"/>
    <property type="match status" value="1"/>
</dbReference>
<dbReference type="InterPro" id="IPR058923">
    <property type="entry name" value="RCC1-like_dom"/>
</dbReference>
<accession>A0A499QMX1</accession>
<evidence type="ECO:0000256" key="1">
    <source>
        <dbReference type="ARBA" id="ARBA00022737"/>
    </source>
</evidence>
<dbReference type="SUPFAM" id="SSF50985">
    <property type="entry name" value="RCC1/BLIP-II"/>
    <property type="match status" value="1"/>
</dbReference>
<feature type="repeat" description="RCC1" evidence="2">
    <location>
        <begin position="231"/>
        <end position="282"/>
    </location>
</feature>
<name>A0A499QMX1_HAELA</name>
<dbReference type="PROSITE" id="PS50012">
    <property type="entry name" value="RCC1_3"/>
    <property type="match status" value="7"/>
</dbReference>
<feature type="repeat" description="RCC1" evidence="2">
    <location>
        <begin position="75"/>
        <end position="126"/>
    </location>
</feature>
<dbReference type="InterPro" id="IPR000408">
    <property type="entry name" value="Reg_chr_condens"/>
</dbReference>
<feature type="repeat" description="RCC1" evidence="2">
    <location>
        <begin position="23"/>
        <end position="74"/>
    </location>
</feature>
<dbReference type="Pfam" id="PF25390">
    <property type="entry name" value="WD40_RLD"/>
    <property type="match status" value="1"/>
</dbReference>
<feature type="repeat" description="RCC1" evidence="2">
    <location>
        <begin position="335"/>
        <end position="391"/>
    </location>
</feature>
<reference evidence="4" key="1">
    <citation type="submission" date="2017-07" db="EMBL/GenBank/DDBJ databases">
        <title>Cloning, characterization and transcription analysis of UVR8 in Haematococcus pluvialis.</title>
        <authorList>
            <person name="Cui H."/>
        </authorList>
    </citation>
    <scope>NUCLEOTIDE SEQUENCE</scope>
</reference>
<keyword evidence="1" id="KW-0677">Repeat</keyword>
<evidence type="ECO:0000259" key="3">
    <source>
        <dbReference type="Pfam" id="PF25390"/>
    </source>
</evidence>
<dbReference type="InterPro" id="IPR009091">
    <property type="entry name" value="RCC1/BLIP-II"/>
</dbReference>
<dbReference type="InterPro" id="IPR051210">
    <property type="entry name" value="Ub_ligase/GEF_domain"/>
</dbReference>
<feature type="domain" description="RCC1-like" evidence="3">
    <location>
        <begin position="5"/>
        <end position="266"/>
    </location>
</feature>
<protein>
    <submittedName>
        <fullName evidence="4">UV-resistance 8 protein</fullName>
    </submittedName>
</protein>
<evidence type="ECO:0000256" key="2">
    <source>
        <dbReference type="PROSITE-ProRule" id="PRU00235"/>
    </source>
</evidence>
<dbReference type="Pfam" id="PF00415">
    <property type="entry name" value="RCC1"/>
    <property type="match status" value="2"/>
</dbReference>